<keyword evidence="5" id="KW-0175">Coiled coil</keyword>
<keyword evidence="3" id="KW-0862">Zinc</keyword>
<dbReference type="AlphaFoldDB" id="E9HGR1"/>
<organism evidence="8 9">
    <name type="scientific">Daphnia pulex</name>
    <name type="common">Water flea</name>
    <dbReference type="NCBI Taxonomy" id="6669"/>
    <lineage>
        <taxon>Eukaryota</taxon>
        <taxon>Metazoa</taxon>
        <taxon>Ecdysozoa</taxon>
        <taxon>Arthropoda</taxon>
        <taxon>Crustacea</taxon>
        <taxon>Branchiopoda</taxon>
        <taxon>Diplostraca</taxon>
        <taxon>Cladocera</taxon>
        <taxon>Anomopoda</taxon>
        <taxon>Daphniidae</taxon>
        <taxon>Daphnia</taxon>
    </lineage>
</organism>
<evidence type="ECO:0000256" key="6">
    <source>
        <dbReference type="SAM" id="MobiDB-lite"/>
    </source>
</evidence>
<dbReference type="GO" id="GO:0008270">
    <property type="term" value="F:zinc ion binding"/>
    <property type="evidence" value="ECO:0007669"/>
    <property type="project" value="UniProtKB-KW"/>
</dbReference>
<evidence type="ECO:0000256" key="3">
    <source>
        <dbReference type="ARBA" id="ARBA00022833"/>
    </source>
</evidence>
<name>E9HGR1_DAPPU</name>
<evidence type="ECO:0000313" key="8">
    <source>
        <dbReference type="EMBL" id="EFX69008.1"/>
    </source>
</evidence>
<dbReference type="EMBL" id="GL732643">
    <property type="protein sequence ID" value="EFX69008.1"/>
    <property type="molecule type" value="Genomic_DNA"/>
</dbReference>
<evidence type="ECO:0000256" key="5">
    <source>
        <dbReference type="SAM" id="Coils"/>
    </source>
</evidence>
<dbReference type="PROSITE" id="PS51257">
    <property type="entry name" value="PROKAR_LIPOPROTEIN"/>
    <property type="match status" value="1"/>
</dbReference>
<dbReference type="Pfam" id="PF05485">
    <property type="entry name" value="THAP"/>
    <property type="match status" value="1"/>
</dbReference>
<evidence type="ECO:0000256" key="4">
    <source>
        <dbReference type="ARBA" id="ARBA00023125"/>
    </source>
</evidence>
<dbReference type="InParanoid" id="E9HGR1"/>
<feature type="compositionally biased region" description="Basic and acidic residues" evidence="6">
    <location>
        <begin position="345"/>
        <end position="354"/>
    </location>
</feature>
<keyword evidence="9" id="KW-1185">Reference proteome</keyword>
<dbReference type="GO" id="GO:0003677">
    <property type="term" value="F:DNA binding"/>
    <property type="evidence" value="ECO:0007669"/>
    <property type="project" value="UniProtKB-KW"/>
</dbReference>
<reference evidence="8 9" key="1">
    <citation type="journal article" date="2011" name="Science">
        <title>The ecoresponsive genome of Daphnia pulex.</title>
        <authorList>
            <person name="Colbourne J.K."/>
            <person name="Pfrender M.E."/>
            <person name="Gilbert D."/>
            <person name="Thomas W.K."/>
            <person name="Tucker A."/>
            <person name="Oakley T.H."/>
            <person name="Tokishita S."/>
            <person name="Aerts A."/>
            <person name="Arnold G.J."/>
            <person name="Basu M.K."/>
            <person name="Bauer D.J."/>
            <person name="Caceres C.E."/>
            <person name="Carmel L."/>
            <person name="Casola C."/>
            <person name="Choi J.H."/>
            <person name="Detter J.C."/>
            <person name="Dong Q."/>
            <person name="Dusheyko S."/>
            <person name="Eads B.D."/>
            <person name="Frohlich T."/>
            <person name="Geiler-Samerotte K.A."/>
            <person name="Gerlach D."/>
            <person name="Hatcher P."/>
            <person name="Jogdeo S."/>
            <person name="Krijgsveld J."/>
            <person name="Kriventseva E.V."/>
            <person name="Kultz D."/>
            <person name="Laforsch C."/>
            <person name="Lindquist E."/>
            <person name="Lopez J."/>
            <person name="Manak J.R."/>
            <person name="Muller J."/>
            <person name="Pangilinan J."/>
            <person name="Patwardhan R.P."/>
            <person name="Pitluck S."/>
            <person name="Pritham E.J."/>
            <person name="Rechtsteiner A."/>
            <person name="Rho M."/>
            <person name="Rogozin I.B."/>
            <person name="Sakarya O."/>
            <person name="Salamov A."/>
            <person name="Schaack S."/>
            <person name="Shapiro H."/>
            <person name="Shiga Y."/>
            <person name="Skalitzky C."/>
            <person name="Smith Z."/>
            <person name="Souvorov A."/>
            <person name="Sung W."/>
            <person name="Tang Z."/>
            <person name="Tsuchiya D."/>
            <person name="Tu H."/>
            <person name="Vos H."/>
            <person name="Wang M."/>
            <person name="Wolf Y.I."/>
            <person name="Yamagata H."/>
            <person name="Yamada T."/>
            <person name="Ye Y."/>
            <person name="Shaw J.R."/>
            <person name="Andrews J."/>
            <person name="Crease T.J."/>
            <person name="Tang H."/>
            <person name="Lucas S.M."/>
            <person name="Robertson H.M."/>
            <person name="Bork P."/>
            <person name="Koonin E.V."/>
            <person name="Zdobnov E.M."/>
            <person name="Grigoriev I.V."/>
            <person name="Lynch M."/>
            <person name="Boore J.L."/>
        </authorList>
    </citation>
    <scope>NUCLEOTIDE SEQUENCE [LARGE SCALE GENOMIC DNA]</scope>
</reference>
<sequence>MGTRNRCFLSPYCTSVTSCNENEKYFSIPKIKAGPMCELTKQLSQKRRSLWLKALGLTEADTEREQILVCSKHFVSGKPRKVMYDVGVDWVPSLNIPIPKIIPVPPPTEEHSYCQSTVPPTAYHWKTTVSDQNKRLLSQRRSHRLPILKKKKEKAIEKATKAEQKAKDIAEKIREKKWKKKRLVIKKAKREAKIKIAEKEAALLLRKNNQTNKMLPEPNANQVESIDMRLPSAEVFDTSFMLISETSKQFNISGIDSITTEVKASSNTLPPVSRISPTVSNGPLIISRPSAQQQHVEANLVVASTDKVTPLATSVSKNEFLQQLALSQIGQGSGRKSTPVKIAPKSRDSNAPKRVTEPLKNTVKLPSKILIVRKDAFDKTSRTVITLKSSLNAPPHIVQKNVGKIVQQIQAPPSSTTLQQQPKLAGNSTPTIKCKAFSSTDPALKTYVAEPLKMLQPAAKTLILKKGEPAKTSPTVAAQTKSANPSCPVLPKNTEVVSRMEMMEPSSPAPQNELISQNLRNIDTYIRDLMLKKNPTAQDTNLSSLLLNLINHHQKNILDPGKPAAQAQAQAPTARVTRDSANHEVVDLTKDDCDYILPDVAAPNNLRTTCNCRNSVEEVTSLRCQLEQKSVALEACNSDIDNLKKELCEAKEYISNLAAQLQENTQTLCSILANSPHEIRK</sequence>
<keyword evidence="4" id="KW-0238">DNA-binding</keyword>
<evidence type="ECO:0000256" key="1">
    <source>
        <dbReference type="ARBA" id="ARBA00022723"/>
    </source>
</evidence>
<dbReference type="HOGENOM" id="CLU_404001_0_0_1"/>
<dbReference type="Proteomes" id="UP000000305">
    <property type="component" value="Unassembled WGS sequence"/>
</dbReference>
<evidence type="ECO:0000259" key="7">
    <source>
        <dbReference type="Pfam" id="PF05485"/>
    </source>
</evidence>
<accession>E9HGR1</accession>
<keyword evidence="2" id="KW-0863">Zinc-finger</keyword>
<keyword evidence="1" id="KW-0479">Metal-binding</keyword>
<feature type="region of interest" description="Disordered" evidence="6">
    <location>
        <begin position="331"/>
        <end position="354"/>
    </location>
</feature>
<evidence type="ECO:0000256" key="2">
    <source>
        <dbReference type="ARBA" id="ARBA00022771"/>
    </source>
</evidence>
<proteinExistence type="predicted"/>
<evidence type="ECO:0000313" key="9">
    <source>
        <dbReference type="Proteomes" id="UP000000305"/>
    </source>
</evidence>
<feature type="domain" description="THAP-type" evidence="7">
    <location>
        <begin position="13"/>
        <end position="93"/>
    </location>
</feature>
<dbReference type="InterPro" id="IPR006612">
    <property type="entry name" value="THAP_Znf"/>
</dbReference>
<feature type="coiled-coil region" evidence="5">
    <location>
        <begin position="145"/>
        <end position="214"/>
    </location>
</feature>
<dbReference type="OrthoDB" id="6369483at2759"/>
<protein>
    <recommendedName>
        <fullName evidence="7">THAP-type domain-containing protein</fullName>
    </recommendedName>
</protein>
<gene>
    <name evidence="8" type="ORF">DAPPUDRAFT_301192</name>
</gene>
<dbReference type="KEGG" id="dpx:DAPPUDRAFT_301192"/>